<evidence type="ECO:0000256" key="2">
    <source>
        <dbReference type="SAM" id="SignalP"/>
    </source>
</evidence>
<keyword evidence="1" id="KW-0472">Membrane</keyword>
<dbReference type="KEGG" id="pbar:105422722"/>
<keyword evidence="1" id="KW-0812">Transmembrane</keyword>
<accession>A0A6I9VPC1</accession>
<dbReference type="RefSeq" id="XP_011630512.1">
    <property type="nucleotide sequence ID" value="XM_011632210.2"/>
</dbReference>
<keyword evidence="2" id="KW-0732">Signal</keyword>
<gene>
    <name evidence="4" type="primary">LOC105422722</name>
</gene>
<sequence length="198" mass="22560">MRKMRFWLISIVISVKIFVSRIRGTIDVNLSELEYLAARLDPLECRRLFVALHYTTYDLPEDLAAAERKVDEEVPCLRHLLHWNSYPAEGRGKTHAAIVHRLRQLNRNDLADWLGRTAFKQLGKDLDNAITLSFGELAEEEMETSTSFITTEPVTWIPEEDPWLAIDTVLIAIVLGLLGTLFILIVAIIIHAVKGNKN</sequence>
<organism evidence="3 4">
    <name type="scientific">Pogonomyrmex barbatus</name>
    <name type="common">red harvester ant</name>
    <dbReference type="NCBI Taxonomy" id="144034"/>
    <lineage>
        <taxon>Eukaryota</taxon>
        <taxon>Metazoa</taxon>
        <taxon>Ecdysozoa</taxon>
        <taxon>Arthropoda</taxon>
        <taxon>Hexapoda</taxon>
        <taxon>Insecta</taxon>
        <taxon>Pterygota</taxon>
        <taxon>Neoptera</taxon>
        <taxon>Endopterygota</taxon>
        <taxon>Hymenoptera</taxon>
        <taxon>Apocrita</taxon>
        <taxon>Aculeata</taxon>
        <taxon>Formicoidea</taxon>
        <taxon>Formicidae</taxon>
        <taxon>Myrmicinae</taxon>
        <taxon>Pogonomyrmex</taxon>
    </lineage>
</organism>
<dbReference type="OrthoDB" id="6066069at2759"/>
<dbReference type="Proteomes" id="UP000504615">
    <property type="component" value="Unplaced"/>
</dbReference>
<keyword evidence="1" id="KW-1133">Transmembrane helix</keyword>
<feature type="chain" id="PRO_5027117249" evidence="2">
    <location>
        <begin position="25"/>
        <end position="198"/>
    </location>
</feature>
<proteinExistence type="predicted"/>
<evidence type="ECO:0000313" key="3">
    <source>
        <dbReference type="Proteomes" id="UP000504615"/>
    </source>
</evidence>
<reference evidence="4" key="1">
    <citation type="submission" date="2025-08" db="UniProtKB">
        <authorList>
            <consortium name="RefSeq"/>
        </authorList>
    </citation>
    <scope>IDENTIFICATION</scope>
</reference>
<evidence type="ECO:0000313" key="4">
    <source>
        <dbReference type="RefSeq" id="XP_011630512.1"/>
    </source>
</evidence>
<feature type="signal peptide" evidence="2">
    <location>
        <begin position="1"/>
        <end position="24"/>
    </location>
</feature>
<evidence type="ECO:0000256" key="1">
    <source>
        <dbReference type="SAM" id="Phobius"/>
    </source>
</evidence>
<keyword evidence="3" id="KW-1185">Reference proteome</keyword>
<protein>
    <submittedName>
        <fullName evidence="4">Uncharacterized protein LOC105422722</fullName>
    </submittedName>
</protein>
<feature type="transmembrane region" description="Helical" evidence="1">
    <location>
        <begin position="169"/>
        <end position="193"/>
    </location>
</feature>
<dbReference type="AlphaFoldDB" id="A0A6I9VPC1"/>
<dbReference type="GeneID" id="105422722"/>
<name>A0A6I9VPC1_9HYME</name>